<evidence type="ECO:0000313" key="2">
    <source>
        <dbReference type="Proteomes" id="UP001239085"/>
    </source>
</evidence>
<dbReference type="Pfam" id="PF08922">
    <property type="entry name" value="DUF1905"/>
    <property type="match status" value="1"/>
</dbReference>
<evidence type="ECO:0008006" key="3">
    <source>
        <dbReference type="Google" id="ProtNLM"/>
    </source>
</evidence>
<keyword evidence="2" id="KW-1185">Reference proteome</keyword>
<name>A0ABU0P3S5_9MICO</name>
<reference evidence="1 2" key="1">
    <citation type="submission" date="2023-07" db="EMBL/GenBank/DDBJ databases">
        <title>Comparative genomics of wheat-associated soil bacteria to identify genetic determinants of phenazine resistance.</title>
        <authorList>
            <person name="Mouncey N."/>
        </authorList>
    </citation>
    <scope>NUCLEOTIDE SEQUENCE [LARGE SCALE GENOMIC DNA]</scope>
    <source>
        <strain evidence="1 2">W2I7</strain>
    </source>
</reference>
<gene>
    <name evidence="1" type="ORF">QFZ46_000147</name>
</gene>
<dbReference type="RefSeq" id="WP_307357312.1">
    <property type="nucleotide sequence ID" value="NZ_JAUSXK010000001.1"/>
</dbReference>
<evidence type="ECO:0000313" key="1">
    <source>
        <dbReference type="EMBL" id="MDQ0641987.1"/>
    </source>
</evidence>
<organism evidence="1 2">
    <name type="scientific">Microbacterium murale</name>
    <dbReference type="NCBI Taxonomy" id="1081040"/>
    <lineage>
        <taxon>Bacteria</taxon>
        <taxon>Bacillati</taxon>
        <taxon>Actinomycetota</taxon>
        <taxon>Actinomycetes</taxon>
        <taxon>Micrococcales</taxon>
        <taxon>Microbacteriaceae</taxon>
        <taxon>Microbacterium</taxon>
    </lineage>
</organism>
<dbReference type="InterPro" id="IPR037079">
    <property type="entry name" value="AF2212/PG0164-like_sf"/>
</dbReference>
<sequence>MQIEFESPVTRWDKRVESWYFATMPEELSLELRELPAPKRGFGSLRVQARIGASIWRTSIFFSDNAFVLPLKRSIRDAQGIEEGDMLTIDLDILDL</sequence>
<proteinExistence type="predicted"/>
<dbReference type="InterPro" id="IPR015018">
    <property type="entry name" value="DUF1905"/>
</dbReference>
<protein>
    <recommendedName>
        <fullName evidence="3">DUF1905 domain-containing protein</fullName>
    </recommendedName>
</protein>
<dbReference type="Gene3D" id="2.40.30.100">
    <property type="entry name" value="AF2212/PG0164-like"/>
    <property type="match status" value="1"/>
</dbReference>
<dbReference type="SUPFAM" id="SSF141694">
    <property type="entry name" value="AF2212/PG0164-like"/>
    <property type="match status" value="1"/>
</dbReference>
<dbReference type="EMBL" id="JAUSXK010000001">
    <property type="protein sequence ID" value="MDQ0641987.1"/>
    <property type="molecule type" value="Genomic_DNA"/>
</dbReference>
<comment type="caution">
    <text evidence="1">The sequence shown here is derived from an EMBL/GenBank/DDBJ whole genome shotgun (WGS) entry which is preliminary data.</text>
</comment>
<dbReference type="Proteomes" id="UP001239085">
    <property type="component" value="Unassembled WGS sequence"/>
</dbReference>
<accession>A0ABU0P3S5</accession>